<gene>
    <name evidence="2" type="ORF">EZV62_019382</name>
</gene>
<dbReference type="AlphaFoldDB" id="A0A5C7HD46"/>
<dbReference type="EMBL" id="VAHF01000009">
    <property type="protein sequence ID" value="TXG54126.1"/>
    <property type="molecule type" value="Genomic_DNA"/>
</dbReference>
<feature type="compositionally biased region" description="Basic residues" evidence="1">
    <location>
        <begin position="39"/>
        <end position="55"/>
    </location>
</feature>
<protein>
    <submittedName>
        <fullName evidence="2">Uncharacterized protein</fullName>
    </submittedName>
</protein>
<feature type="compositionally biased region" description="Acidic residues" evidence="1">
    <location>
        <begin position="1"/>
        <end position="33"/>
    </location>
</feature>
<comment type="caution">
    <text evidence="2">The sequence shown here is derived from an EMBL/GenBank/DDBJ whole genome shotgun (WGS) entry which is preliminary data.</text>
</comment>
<accession>A0A5C7HD46</accession>
<dbReference type="Proteomes" id="UP000323000">
    <property type="component" value="Chromosome 9"/>
</dbReference>
<proteinExistence type="predicted"/>
<keyword evidence="3" id="KW-1185">Reference proteome</keyword>
<sequence>MDPDNLDVEDINSESMEDDYDGGETQVEEDQEINDLGKRKVKTLGKKPPRQRKSTSKTSKSRETILIGQVEMQEALEVNRLSTMARRQFHA</sequence>
<evidence type="ECO:0000256" key="1">
    <source>
        <dbReference type="SAM" id="MobiDB-lite"/>
    </source>
</evidence>
<feature type="region of interest" description="Disordered" evidence="1">
    <location>
        <begin position="1"/>
        <end position="64"/>
    </location>
</feature>
<evidence type="ECO:0000313" key="3">
    <source>
        <dbReference type="Proteomes" id="UP000323000"/>
    </source>
</evidence>
<reference evidence="3" key="1">
    <citation type="journal article" date="2019" name="Gigascience">
        <title>De novo genome assembly of the endangered Acer yangbiense, a plant species with extremely small populations endemic to Yunnan Province, China.</title>
        <authorList>
            <person name="Yang J."/>
            <person name="Wariss H.M."/>
            <person name="Tao L."/>
            <person name="Zhang R."/>
            <person name="Yun Q."/>
            <person name="Hollingsworth P."/>
            <person name="Dao Z."/>
            <person name="Luo G."/>
            <person name="Guo H."/>
            <person name="Ma Y."/>
            <person name="Sun W."/>
        </authorList>
    </citation>
    <scope>NUCLEOTIDE SEQUENCE [LARGE SCALE GENOMIC DNA]</scope>
    <source>
        <strain evidence="3">cv. Malutang</strain>
    </source>
</reference>
<name>A0A5C7HD46_9ROSI</name>
<organism evidence="2 3">
    <name type="scientific">Acer yangbiense</name>
    <dbReference type="NCBI Taxonomy" id="1000413"/>
    <lineage>
        <taxon>Eukaryota</taxon>
        <taxon>Viridiplantae</taxon>
        <taxon>Streptophyta</taxon>
        <taxon>Embryophyta</taxon>
        <taxon>Tracheophyta</taxon>
        <taxon>Spermatophyta</taxon>
        <taxon>Magnoliopsida</taxon>
        <taxon>eudicotyledons</taxon>
        <taxon>Gunneridae</taxon>
        <taxon>Pentapetalae</taxon>
        <taxon>rosids</taxon>
        <taxon>malvids</taxon>
        <taxon>Sapindales</taxon>
        <taxon>Sapindaceae</taxon>
        <taxon>Hippocastanoideae</taxon>
        <taxon>Acereae</taxon>
        <taxon>Acer</taxon>
    </lineage>
</organism>
<evidence type="ECO:0000313" key="2">
    <source>
        <dbReference type="EMBL" id="TXG54126.1"/>
    </source>
</evidence>